<gene>
    <name evidence="1" type="ORF">C7212DRAFT_365260</name>
</gene>
<reference evidence="1 2" key="1">
    <citation type="submission" date="2018-03" db="EMBL/GenBank/DDBJ databases">
        <title>Genomes of Pezizomycetes fungi and the evolution of truffles.</title>
        <authorList>
            <person name="Murat C."/>
            <person name="Payen T."/>
            <person name="Noel B."/>
            <person name="Kuo A."/>
            <person name="Martin F.M."/>
        </authorList>
    </citation>
    <scope>NUCLEOTIDE SEQUENCE [LARGE SCALE GENOMIC DNA]</scope>
    <source>
        <strain evidence="1">091103-1</strain>
    </source>
</reference>
<dbReference type="AlphaFoldDB" id="A0A317SKD3"/>
<dbReference type="EMBL" id="PYWC01000057">
    <property type="protein sequence ID" value="PWW74768.1"/>
    <property type="molecule type" value="Genomic_DNA"/>
</dbReference>
<organism evidence="1 2">
    <name type="scientific">Tuber magnatum</name>
    <name type="common">white Piedmont truffle</name>
    <dbReference type="NCBI Taxonomy" id="42249"/>
    <lineage>
        <taxon>Eukaryota</taxon>
        <taxon>Fungi</taxon>
        <taxon>Dikarya</taxon>
        <taxon>Ascomycota</taxon>
        <taxon>Pezizomycotina</taxon>
        <taxon>Pezizomycetes</taxon>
        <taxon>Pezizales</taxon>
        <taxon>Tuberaceae</taxon>
        <taxon>Tuber</taxon>
    </lineage>
</organism>
<evidence type="ECO:0000313" key="1">
    <source>
        <dbReference type="EMBL" id="PWW74768.1"/>
    </source>
</evidence>
<dbReference type="OrthoDB" id="5313741at2759"/>
<keyword evidence="2" id="KW-1185">Reference proteome</keyword>
<comment type="caution">
    <text evidence="1">The sequence shown here is derived from an EMBL/GenBank/DDBJ whole genome shotgun (WGS) entry which is preliminary data.</text>
</comment>
<accession>A0A317SKD3</accession>
<sequence length="180" mass="20313">MGGAIQREVKTDEKAVKVKSLKRCNKLRKAFCLRPKPLEWTAEDESALQGIGEGEGEKESVAMVHTGHRKYEFEVAGVKYRWAGTKLHSSRLVKGIGLKGFAYSLKLVRMEDKRLVASYQKKYGVWGSLTGYLHFYTDEKSEILPETVVVHTAFGAMRAEKYKRDTVWKILEEIGDNAGG</sequence>
<proteinExistence type="predicted"/>
<dbReference type="Proteomes" id="UP000246991">
    <property type="component" value="Unassembled WGS sequence"/>
</dbReference>
<name>A0A317SKD3_9PEZI</name>
<protein>
    <submittedName>
        <fullName evidence="1">Uncharacterized protein</fullName>
    </submittedName>
</protein>
<evidence type="ECO:0000313" key="2">
    <source>
        <dbReference type="Proteomes" id="UP000246991"/>
    </source>
</evidence>